<organism evidence="1 2">
    <name type="scientific">Riccia fluitans</name>
    <dbReference type="NCBI Taxonomy" id="41844"/>
    <lineage>
        <taxon>Eukaryota</taxon>
        <taxon>Viridiplantae</taxon>
        <taxon>Streptophyta</taxon>
        <taxon>Embryophyta</taxon>
        <taxon>Marchantiophyta</taxon>
        <taxon>Marchantiopsida</taxon>
        <taxon>Marchantiidae</taxon>
        <taxon>Marchantiales</taxon>
        <taxon>Ricciaceae</taxon>
        <taxon>Riccia</taxon>
    </lineage>
</organism>
<accession>A0ABD1XKL2</accession>
<dbReference type="EMBL" id="JBHFFA010000008">
    <property type="protein sequence ID" value="KAL2609471.1"/>
    <property type="molecule type" value="Genomic_DNA"/>
</dbReference>
<dbReference type="Proteomes" id="UP001605036">
    <property type="component" value="Unassembled WGS sequence"/>
</dbReference>
<name>A0ABD1XKL2_9MARC</name>
<keyword evidence="2" id="KW-1185">Reference proteome</keyword>
<protein>
    <submittedName>
        <fullName evidence="1">Uncharacterized protein</fullName>
    </submittedName>
</protein>
<gene>
    <name evidence="1" type="ORF">R1flu_028044</name>
</gene>
<evidence type="ECO:0000313" key="1">
    <source>
        <dbReference type="EMBL" id="KAL2609471.1"/>
    </source>
</evidence>
<reference evidence="1 2" key="1">
    <citation type="submission" date="2024-09" db="EMBL/GenBank/DDBJ databases">
        <title>Chromosome-scale assembly of Riccia fluitans.</title>
        <authorList>
            <person name="Paukszto L."/>
            <person name="Sawicki J."/>
            <person name="Karawczyk K."/>
            <person name="Piernik-Szablinska J."/>
            <person name="Szczecinska M."/>
            <person name="Mazdziarz M."/>
        </authorList>
    </citation>
    <scope>NUCLEOTIDE SEQUENCE [LARGE SCALE GENOMIC DNA]</scope>
    <source>
        <strain evidence="1">Rf_01</strain>
        <tissue evidence="1">Aerial parts of the thallus</tissue>
    </source>
</reference>
<sequence length="80" mass="9156">MLSAIRERGYRFTVAAYFASQPIDNLPWFDGLGIQLPGRRGLENLCPKELMTSDRRTEAFFPRLFYAGFSPFPSLRVGHT</sequence>
<proteinExistence type="predicted"/>
<dbReference type="AlphaFoldDB" id="A0ABD1XKL2"/>
<evidence type="ECO:0000313" key="2">
    <source>
        <dbReference type="Proteomes" id="UP001605036"/>
    </source>
</evidence>
<comment type="caution">
    <text evidence="1">The sequence shown here is derived from an EMBL/GenBank/DDBJ whole genome shotgun (WGS) entry which is preliminary data.</text>
</comment>